<dbReference type="OrthoDB" id="2598072at2759"/>
<evidence type="ECO:0000313" key="1">
    <source>
        <dbReference type="EMBL" id="RSH95590.1"/>
    </source>
</evidence>
<dbReference type="AlphaFoldDB" id="A0A427YWT0"/>
<proteinExistence type="predicted"/>
<organism evidence="1 2">
    <name type="scientific">Saitozyma podzolica</name>
    <dbReference type="NCBI Taxonomy" id="1890683"/>
    <lineage>
        <taxon>Eukaryota</taxon>
        <taxon>Fungi</taxon>
        <taxon>Dikarya</taxon>
        <taxon>Basidiomycota</taxon>
        <taxon>Agaricomycotina</taxon>
        <taxon>Tremellomycetes</taxon>
        <taxon>Tremellales</taxon>
        <taxon>Trimorphomycetaceae</taxon>
        <taxon>Saitozyma</taxon>
    </lineage>
</organism>
<dbReference type="Proteomes" id="UP000279259">
    <property type="component" value="Unassembled WGS sequence"/>
</dbReference>
<dbReference type="EMBL" id="RSCD01000001">
    <property type="protein sequence ID" value="RSH95590.1"/>
    <property type="molecule type" value="Genomic_DNA"/>
</dbReference>
<evidence type="ECO:0000313" key="2">
    <source>
        <dbReference type="Proteomes" id="UP000279259"/>
    </source>
</evidence>
<sequence>MAEHGLKDPVGQGIASTETAEAAFQVFKHYITAILPYRPLLTTRSRLPTHPFLRSACLFSASRCAPQVTLFTPTQIRNLEKNLCQNLLAYQRGCRPSLESVFAGLVLSLLPYGQLAGEVSSSDFDPARMVGMSYGQIRELGHSVFIERMVDMLESDMAVEHITEALDNARLQLCIMARTTWTSVSRCPSNDFPTPLNRTHRRFIELLSQRGAICDIDRHLKFEHLCLDILMNQSEAWRKLDRVATPSAKELRNGNQATTAGVTELDALRKRAKKEAGDLTSLPWLLCQISYAKWWIATRNVWFSHRIATPLVVKEVCDEWGVGSSLAAQASNDMVAQCLEEGWDLRTFPKAIGTALVLCYHSLSKGKEHLRYHFPDQPLPEWLDGYDRLQAIQAVLKDSCPALQHMLLRAQVTLDEYKRQLDLQSRFYMADLVDTSHSAPPFSFDFSVDFGLEGVRLEAMDSGSNSRGQSNGILPPWDPFTELGGGWDWQQTTTLWDRSVL</sequence>
<gene>
    <name evidence="1" type="ORF">EHS25_000682</name>
</gene>
<reference evidence="1 2" key="1">
    <citation type="submission" date="2018-11" db="EMBL/GenBank/DDBJ databases">
        <title>Genome sequence of Saitozyma podzolica DSM 27192.</title>
        <authorList>
            <person name="Aliyu H."/>
            <person name="Gorte O."/>
            <person name="Ochsenreither K."/>
        </authorList>
    </citation>
    <scope>NUCLEOTIDE SEQUENCE [LARGE SCALE GENOMIC DNA]</scope>
    <source>
        <strain evidence="1 2">DSM 27192</strain>
    </source>
</reference>
<name>A0A427YWT0_9TREE</name>
<keyword evidence="2" id="KW-1185">Reference proteome</keyword>
<comment type="caution">
    <text evidence="1">The sequence shown here is derived from an EMBL/GenBank/DDBJ whole genome shotgun (WGS) entry which is preliminary data.</text>
</comment>
<accession>A0A427YWT0</accession>
<protein>
    <submittedName>
        <fullName evidence="1">Uncharacterized protein</fullName>
    </submittedName>
</protein>